<dbReference type="SUPFAM" id="SSF50249">
    <property type="entry name" value="Nucleic acid-binding proteins"/>
    <property type="match status" value="1"/>
</dbReference>
<gene>
    <name evidence="3" type="ORF">B7C42_02849</name>
</gene>
<dbReference type="Pfam" id="PF01796">
    <property type="entry name" value="OB_ChsH2_C"/>
    <property type="match status" value="1"/>
</dbReference>
<evidence type="ECO:0008006" key="5">
    <source>
        <dbReference type="Google" id="ProtNLM"/>
    </source>
</evidence>
<evidence type="ECO:0000313" key="4">
    <source>
        <dbReference type="Proteomes" id="UP000215506"/>
    </source>
</evidence>
<dbReference type="PANTHER" id="PTHR34075">
    <property type="entry name" value="BLR3430 PROTEIN"/>
    <property type="match status" value="1"/>
</dbReference>
<dbReference type="InterPro" id="IPR002878">
    <property type="entry name" value="ChsH2_C"/>
</dbReference>
<dbReference type="InterPro" id="IPR022002">
    <property type="entry name" value="ChsH2_Znr"/>
</dbReference>
<accession>A0A231H7I9</accession>
<dbReference type="PANTHER" id="PTHR34075:SF5">
    <property type="entry name" value="BLR3430 PROTEIN"/>
    <property type="match status" value="1"/>
</dbReference>
<organism evidence="3 4">
    <name type="scientific">Nocardia cerradoensis</name>
    <dbReference type="NCBI Taxonomy" id="85688"/>
    <lineage>
        <taxon>Bacteria</taxon>
        <taxon>Bacillati</taxon>
        <taxon>Actinomycetota</taxon>
        <taxon>Actinomycetes</taxon>
        <taxon>Mycobacteriales</taxon>
        <taxon>Nocardiaceae</taxon>
        <taxon>Nocardia</taxon>
    </lineage>
</organism>
<dbReference type="EMBL" id="NGAF01000005">
    <property type="protein sequence ID" value="OXR44894.1"/>
    <property type="molecule type" value="Genomic_DNA"/>
</dbReference>
<feature type="domain" description="ChsH2 C-terminal OB-fold" evidence="1">
    <location>
        <begin position="51"/>
        <end position="111"/>
    </location>
</feature>
<dbReference type="InterPro" id="IPR012340">
    <property type="entry name" value="NA-bd_OB-fold"/>
</dbReference>
<dbReference type="Pfam" id="PF12172">
    <property type="entry name" value="zf-ChsH2"/>
    <property type="match status" value="1"/>
</dbReference>
<evidence type="ECO:0000259" key="2">
    <source>
        <dbReference type="Pfam" id="PF12172"/>
    </source>
</evidence>
<reference evidence="3 4" key="1">
    <citation type="submission" date="2017-07" db="EMBL/GenBank/DDBJ databases">
        <title>First draft Genome Sequence of Nocardia cerradoensis isolated from human infection.</title>
        <authorList>
            <person name="Carrasco G."/>
        </authorList>
    </citation>
    <scope>NUCLEOTIDE SEQUENCE [LARGE SCALE GENOMIC DNA]</scope>
    <source>
        <strain evidence="3 4">CNM20130759</strain>
    </source>
</reference>
<dbReference type="AlphaFoldDB" id="A0A231H7I9"/>
<name>A0A231H7I9_9NOCA</name>
<evidence type="ECO:0000259" key="1">
    <source>
        <dbReference type="Pfam" id="PF01796"/>
    </source>
</evidence>
<keyword evidence="4" id="KW-1185">Reference proteome</keyword>
<dbReference type="Proteomes" id="UP000215506">
    <property type="component" value="Unassembled WGS sequence"/>
</dbReference>
<evidence type="ECO:0000313" key="3">
    <source>
        <dbReference type="EMBL" id="OXR44894.1"/>
    </source>
</evidence>
<dbReference type="InterPro" id="IPR052513">
    <property type="entry name" value="Thioester_dehydratase-like"/>
</dbReference>
<feature type="domain" description="ChsH2 rubredoxin-like zinc ribbon" evidence="2">
    <location>
        <begin position="17"/>
        <end position="49"/>
    </location>
</feature>
<protein>
    <recommendedName>
        <fullName evidence="5">DUF35 domain-containing protein</fullName>
    </recommendedName>
</protein>
<sequence length="147" mass="15715">MSAPTLQHRSHTGTTASEEVLMIRRCAKCDKLFAPLTAGCSSCASDALERVPSSGAGSIVSWRVVERAGAGGVLAQSTVAIVELDEGPWVYTSLEGEVPLLADRPVRVHFQPRPRDDRFPVFVVCADRRHSESVTSSGSGGRDHAAR</sequence>
<comment type="caution">
    <text evidence="3">The sequence shown here is derived from an EMBL/GenBank/DDBJ whole genome shotgun (WGS) entry which is preliminary data.</text>
</comment>
<proteinExistence type="predicted"/>